<keyword evidence="2" id="KW-1185">Reference proteome</keyword>
<dbReference type="Proteomes" id="UP001562357">
    <property type="component" value="Unassembled WGS sequence"/>
</dbReference>
<reference evidence="2" key="1">
    <citation type="submission" date="2024-06" db="EMBL/GenBank/DDBJ databases">
        <title>Draft Genome Sequences of Epichloe bromicola Strains Isolated from Elymus ciliaris.</title>
        <authorList>
            <consortium name="Epichloe bromicola genome sequencing consortium"/>
            <person name="Miura A."/>
            <person name="Imano S."/>
            <person name="Ashida A."/>
            <person name="Sato I."/>
            <person name="Chiba S."/>
            <person name="Tanaka A."/>
            <person name="Camagna M."/>
            <person name="Takemoto D."/>
        </authorList>
    </citation>
    <scope>NUCLEOTIDE SEQUENCE [LARGE SCALE GENOMIC DNA]</scope>
    <source>
        <strain evidence="2">DP</strain>
    </source>
</reference>
<dbReference type="Pfam" id="PF13826">
    <property type="entry name" value="Monooxy_af470-like"/>
    <property type="match status" value="1"/>
</dbReference>
<comment type="caution">
    <text evidence="1">The sequence shown here is derived from an EMBL/GenBank/DDBJ whole genome shotgun (WGS) entry which is preliminary data.</text>
</comment>
<evidence type="ECO:0000313" key="2">
    <source>
        <dbReference type="Proteomes" id="UP001562357"/>
    </source>
</evidence>
<protein>
    <recommendedName>
        <fullName evidence="3">Monooxygenase</fullName>
    </recommendedName>
</protein>
<gene>
    <name evidence="1" type="primary">g1045</name>
    <name evidence="1" type="ORF">EsDP_00001045</name>
</gene>
<accession>A0ABQ0CGP3</accession>
<evidence type="ECO:0000313" key="1">
    <source>
        <dbReference type="EMBL" id="GAB0132615.1"/>
    </source>
</evidence>
<dbReference type="EMBL" id="BAAFGZ010000021">
    <property type="protein sequence ID" value="GAB0132615.1"/>
    <property type="molecule type" value="Genomic_DNA"/>
</dbReference>
<proteinExistence type="predicted"/>
<name>A0ABQ0CGP3_9HYPO</name>
<dbReference type="InterPro" id="IPR025444">
    <property type="entry name" value="Monooxy_af470"/>
</dbReference>
<evidence type="ECO:0008006" key="3">
    <source>
        <dbReference type="Google" id="ProtNLM"/>
    </source>
</evidence>
<sequence>MARDVFTPLLAPVDEPKPGKVISTKTLFLKSILAQRRKCLLLAAVQLGITTLFPGRLAVVPPAALALVALAAHVVDRLTPSASPPPAHMLSVVPGRATALLPLPGRDGGGGSRGSPVVVFNLGVQFNHPRGRMAPHARDLADKFADMNRDLLARRDELGLLSITNWTGAEAQQASGADGNTMLMSYYFRDVESIHRFAHEDMHRAAWDWYNSVKPHHIGIFHETFAVPAHGHETIYLNCRPFLLGAGLVKTQDGGETAWRNVLVSSDHVSLKSQWQRMNRDVNGVAIKGDQDQQ</sequence>
<organism evidence="1 2">
    <name type="scientific">Epichloe bromicola</name>
    <dbReference type="NCBI Taxonomy" id="79588"/>
    <lineage>
        <taxon>Eukaryota</taxon>
        <taxon>Fungi</taxon>
        <taxon>Dikarya</taxon>
        <taxon>Ascomycota</taxon>
        <taxon>Pezizomycotina</taxon>
        <taxon>Sordariomycetes</taxon>
        <taxon>Hypocreomycetidae</taxon>
        <taxon>Hypocreales</taxon>
        <taxon>Clavicipitaceae</taxon>
        <taxon>Epichloe</taxon>
    </lineage>
</organism>